<dbReference type="AlphaFoldDB" id="A0A8J7FI71"/>
<keyword evidence="4" id="KW-0472">Membrane</keyword>
<gene>
    <name evidence="6" type="ORF">INR99_00540</name>
</gene>
<dbReference type="GO" id="GO:0003841">
    <property type="term" value="F:1-acylglycerol-3-phosphate O-acyltransferase activity"/>
    <property type="evidence" value="ECO:0007669"/>
    <property type="project" value="TreeGrafter"/>
</dbReference>
<proteinExistence type="predicted"/>
<dbReference type="GO" id="GO:0006654">
    <property type="term" value="P:phosphatidic acid biosynthetic process"/>
    <property type="evidence" value="ECO:0007669"/>
    <property type="project" value="TreeGrafter"/>
</dbReference>
<dbReference type="SUPFAM" id="SSF69593">
    <property type="entry name" value="Glycerol-3-phosphate (1)-acyltransferase"/>
    <property type="match status" value="1"/>
</dbReference>
<dbReference type="Proteomes" id="UP000604481">
    <property type="component" value="Unassembled WGS sequence"/>
</dbReference>
<keyword evidence="4" id="KW-0812">Transmembrane</keyword>
<reference evidence="6 7" key="1">
    <citation type="submission" date="2020-10" db="EMBL/GenBank/DDBJ databases">
        <title>The genome sequence of Chitinilyticum litopenaei 4Y14.</title>
        <authorList>
            <person name="Liu Y."/>
        </authorList>
    </citation>
    <scope>NUCLEOTIDE SEQUENCE [LARGE SCALE GENOMIC DNA]</scope>
    <source>
        <strain evidence="6 7">4Y14</strain>
    </source>
</reference>
<evidence type="ECO:0000256" key="3">
    <source>
        <dbReference type="ARBA" id="ARBA00023315"/>
    </source>
</evidence>
<keyword evidence="2" id="KW-0808">Transferase</keyword>
<dbReference type="SMART" id="SM00563">
    <property type="entry name" value="PlsC"/>
    <property type="match status" value="1"/>
</dbReference>
<evidence type="ECO:0000256" key="1">
    <source>
        <dbReference type="ARBA" id="ARBA00005189"/>
    </source>
</evidence>
<dbReference type="CDD" id="cd07989">
    <property type="entry name" value="LPLAT_AGPAT-like"/>
    <property type="match status" value="1"/>
</dbReference>
<protein>
    <submittedName>
        <fullName evidence="6">1-acyl-sn-glycerol-3-phosphate acyltransferase</fullName>
    </submittedName>
</protein>
<comment type="pathway">
    <text evidence="1">Lipid metabolism.</text>
</comment>
<evidence type="ECO:0000256" key="4">
    <source>
        <dbReference type="SAM" id="Phobius"/>
    </source>
</evidence>
<feature type="domain" description="Phospholipid/glycerol acyltransferase" evidence="5">
    <location>
        <begin position="86"/>
        <end position="194"/>
    </location>
</feature>
<evidence type="ECO:0000313" key="7">
    <source>
        <dbReference type="Proteomes" id="UP000604481"/>
    </source>
</evidence>
<evidence type="ECO:0000259" key="5">
    <source>
        <dbReference type="SMART" id="SM00563"/>
    </source>
</evidence>
<dbReference type="InterPro" id="IPR002123">
    <property type="entry name" value="Plipid/glycerol_acylTrfase"/>
</dbReference>
<dbReference type="RefSeq" id="WP_194114340.1">
    <property type="nucleotide sequence ID" value="NZ_JADFUA010000001.1"/>
</dbReference>
<evidence type="ECO:0000256" key="2">
    <source>
        <dbReference type="ARBA" id="ARBA00022679"/>
    </source>
</evidence>
<feature type="transmembrane region" description="Helical" evidence="4">
    <location>
        <begin position="12"/>
        <end position="37"/>
    </location>
</feature>
<keyword evidence="7" id="KW-1185">Reference proteome</keyword>
<dbReference type="EMBL" id="JADFUA010000001">
    <property type="protein sequence ID" value="MBE9607827.1"/>
    <property type="molecule type" value="Genomic_DNA"/>
</dbReference>
<dbReference type="Pfam" id="PF01553">
    <property type="entry name" value="Acyltransferase"/>
    <property type="match status" value="1"/>
</dbReference>
<name>A0A8J7FI71_9NEIS</name>
<dbReference type="PANTHER" id="PTHR10434">
    <property type="entry name" value="1-ACYL-SN-GLYCEROL-3-PHOSPHATE ACYLTRANSFERASE"/>
    <property type="match status" value="1"/>
</dbReference>
<organism evidence="6 7">
    <name type="scientific">Chitinilyticum piscinae</name>
    <dbReference type="NCBI Taxonomy" id="2866724"/>
    <lineage>
        <taxon>Bacteria</taxon>
        <taxon>Pseudomonadati</taxon>
        <taxon>Pseudomonadota</taxon>
        <taxon>Betaproteobacteria</taxon>
        <taxon>Neisseriales</taxon>
        <taxon>Chitinibacteraceae</taxon>
        <taxon>Chitinilyticum</taxon>
    </lineage>
</organism>
<sequence>MSVRARLDWCRRLLGTAVAFSTFGVGGVVLGGVFPLLNRITPLALRRARARRLIHLTFSVFMRWMRWLGIMEWRIEGEHRLGRPGQLVVANHPSLLDVVFMMSHIREPNCVVKGGLWRNPCMVGPVSAAGFIPNHSSEQMVLDSIAALQEGDCLIVFPEGTRTTPGAPLHFHRGAATIAVKGAQVLTPVVLTITPTTLTKQDKWYKIPPRRFVMSLRVGDDIDLAPYRQGVSAPVAARRLNADLFDFYQQELQRG</sequence>
<keyword evidence="4" id="KW-1133">Transmembrane helix</keyword>
<dbReference type="PANTHER" id="PTHR10434:SF66">
    <property type="entry name" value="PHOSPHOLIPID_GLYCEROL ACYLTRANSFERASE DOMAIN-CONTAINING PROTEIN"/>
    <property type="match status" value="1"/>
</dbReference>
<comment type="caution">
    <text evidence="6">The sequence shown here is derived from an EMBL/GenBank/DDBJ whole genome shotgun (WGS) entry which is preliminary data.</text>
</comment>
<evidence type="ECO:0000313" key="6">
    <source>
        <dbReference type="EMBL" id="MBE9607827.1"/>
    </source>
</evidence>
<accession>A0A8J7FI71</accession>
<keyword evidence="3 6" id="KW-0012">Acyltransferase</keyword>